<dbReference type="InterPro" id="IPR032675">
    <property type="entry name" value="LRR_dom_sf"/>
</dbReference>
<organism evidence="2 3">
    <name type="scientific">Favolaschia claudopus</name>
    <dbReference type="NCBI Taxonomy" id="2862362"/>
    <lineage>
        <taxon>Eukaryota</taxon>
        <taxon>Fungi</taxon>
        <taxon>Dikarya</taxon>
        <taxon>Basidiomycota</taxon>
        <taxon>Agaricomycotina</taxon>
        <taxon>Agaricomycetes</taxon>
        <taxon>Agaricomycetidae</taxon>
        <taxon>Agaricales</taxon>
        <taxon>Marasmiineae</taxon>
        <taxon>Mycenaceae</taxon>
        <taxon>Favolaschia</taxon>
    </lineage>
</organism>
<dbReference type="Gene3D" id="3.80.10.10">
    <property type="entry name" value="Ribonuclease Inhibitor"/>
    <property type="match status" value="1"/>
</dbReference>
<proteinExistence type="predicted"/>
<sequence length="430" mass="48736">MPQNSILAKLQERIDELTTAVEAQQRILDDLKTKRSEARRQLNLFLDPMACFRSNCNPIYFSASRDSPMLFLNVCRLWRDVALATPRLWAQLVVDSLPRGPNYVELCRLWLDRARTLPLSLTLSGSLVLEQSIQDLVTRHRHQLERLTLALSSEAPKSLPLSCIAINLSEGSHLDSLKTLTIDATEQDVYLTSMREWLNVLRATAGLQSCLLIEAHFQEEGHSIQEVVELNSMSDLHLGRPCEWAWVGRGGTSCAMLRRLTLPALKSLSLTDDIVNEEFLAFLSRSSPPLESLNVAIPYGWTFNFISRCFRLVPSLVSLELCVALGEAERYLPFLDLLKASSNILPNLREITFCMDLDGTASIDYDKVLQMLVFRFISCPTRLESFALRFPDEQDRDFTADLPNDQIKSALQQLVKDGMKIYVGHHENLL</sequence>
<dbReference type="EMBL" id="JAWWNJ010000037">
    <property type="protein sequence ID" value="KAK7022373.1"/>
    <property type="molecule type" value="Genomic_DNA"/>
</dbReference>
<evidence type="ECO:0000313" key="3">
    <source>
        <dbReference type="Proteomes" id="UP001362999"/>
    </source>
</evidence>
<dbReference type="Proteomes" id="UP001362999">
    <property type="component" value="Unassembled WGS sequence"/>
</dbReference>
<evidence type="ECO:0000313" key="2">
    <source>
        <dbReference type="EMBL" id="KAK7022373.1"/>
    </source>
</evidence>
<protein>
    <recommendedName>
        <fullName evidence="4">F-box domain-containing protein</fullName>
    </recommendedName>
</protein>
<evidence type="ECO:0008006" key="4">
    <source>
        <dbReference type="Google" id="ProtNLM"/>
    </source>
</evidence>
<reference evidence="2 3" key="1">
    <citation type="journal article" date="2024" name="J Genomics">
        <title>Draft genome sequencing and assembly of Favolaschia claudopus CIRM-BRFM 2984 isolated from oak limbs.</title>
        <authorList>
            <person name="Navarro D."/>
            <person name="Drula E."/>
            <person name="Chaduli D."/>
            <person name="Cazenave R."/>
            <person name="Ahrendt S."/>
            <person name="Wang J."/>
            <person name="Lipzen A."/>
            <person name="Daum C."/>
            <person name="Barry K."/>
            <person name="Grigoriev I.V."/>
            <person name="Favel A."/>
            <person name="Rosso M.N."/>
            <person name="Martin F."/>
        </authorList>
    </citation>
    <scope>NUCLEOTIDE SEQUENCE [LARGE SCALE GENOMIC DNA]</scope>
    <source>
        <strain evidence="2 3">CIRM-BRFM 2984</strain>
    </source>
</reference>
<feature type="coiled-coil region" evidence="1">
    <location>
        <begin position="7"/>
        <end position="41"/>
    </location>
</feature>
<evidence type="ECO:0000256" key="1">
    <source>
        <dbReference type="SAM" id="Coils"/>
    </source>
</evidence>
<comment type="caution">
    <text evidence="2">The sequence shown here is derived from an EMBL/GenBank/DDBJ whole genome shotgun (WGS) entry which is preliminary data.</text>
</comment>
<accession>A0AAW0B8K7</accession>
<keyword evidence="3" id="KW-1185">Reference proteome</keyword>
<name>A0AAW0B8K7_9AGAR</name>
<keyword evidence="1" id="KW-0175">Coiled coil</keyword>
<dbReference type="AlphaFoldDB" id="A0AAW0B8K7"/>
<gene>
    <name evidence="2" type="ORF">R3P38DRAFT_3271142</name>
</gene>